<sequence>MHLVLRWRRTPQSVLLQRCVCVLCLSVCFWMKSCRKLRAAADPLAEAFPEVGNELRSSIGDDRVREALLSPHEVKKCLNDSFGVDRVHRNKLAFLAESINDHHNAREVPPIPSAGWKRYNEIHRDIPPISIWNGKRFEQSMFPFAVCLGALADSASADESAHCLCHSRPVIPLGKASICGGPPGVSGYRRIMYQLYDSCA</sequence>
<evidence type="ECO:0000313" key="1">
    <source>
        <dbReference type="EMBL" id="KAF1980693.1"/>
    </source>
</evidence>
<gene>
    <name evidence="1" type="ORF">K402DRAFT_275190</name>
</gene>
<dbReference type="EMBL" id="ML977228">
    <property type="protein sequence ID" value="KAF1980693.1"/>
    <property type="molecule type" value="Genomic_DNA"/>
</dbReference>
<organism evidence="1 2">
    <name type="scientific">Aulographum hederae CBS 113979</name>
    <dbReference type="NCBI Taxonomy" id="1176131"/>
    <lineage>
        <taxon>Eukaryota</taxon>
        <taxon>Fungi</taxon>
        <taxon>Dikarya</taxon>
        <taxon>Ascomycota</taxon>
        <taxon>Pezizomycotina</taxon>
        <taxon>Dothideomycetes</taxon>
        <taxon>Pleosporomycetidae</taxon>
        <taxon>Aulographales</taxon>
        <taxon>Aulographaceae</taxon>
    </lineage>
</organism>
<keyword evidence="2" id="KW-1185">Reference proteome</keyword>
<dbReference type="AlphaFoldDB" id="A0A6G1GIB3"/>
<proteinExistence type="predicted"/>
<name>A0A6G1GIB3_9PEZI</name>
<evidence type="ECO:0000313" key="2">
    <source>
        <dbReference type="Proteomes" id="UP000800041"/>
    </source>
</evidence>
<reference evidence="1" key="1">
    <citation type="journal article" date="2020" name="Stud. Mycol.">
        <title>101 Dothideomycetes genomes: a test case for predicting lifestyles and emergence of pathogens.</title>
        <authorList>
            <person name="Haridas S."/>
            <person name="Albert R."/>
            <person name="Binder M."/>
            <person name="Bloem J."/>
            <person name="Labutti K."/>
            <person name="Salamov A."/>
            <person name="Andreopoulos B."/>
            <person name="Baker S."/>
            <person name="Barry K."/>
            <person name="Bills G."/>
            <person name="Bluhm B."/>
            <person name="Cannon C."/>
            <person name="Castanera R."/>
            <person name="Culley D."/>
            <person name="Daum C."/>
            <person name="Ezra D."/>
            <person name="Gonzalez J."/>
            <person name="Henrissat B."/>
            <person name="Kuo A."/>
            <person name="Liang C."/>
            <person name="Lipzen A."/>
            <person name="Lutzoni F."/>
            <person name="Magnuson J."/>
            <person name="Mondo S."/>
            <person name="Nolan M."/>
            <person name="Ohm R."/>
            <person name="Pangilinan J."/>
            <person name="Park H.-J."/>
            <person name="Ramirez L."/>
            <person name="Alfaro M."/>
            <person name="Sun H."/>
            <person name="Tritt A."/>
            <person name="Yoshinaga Y."/>
            <person name="Zwiers L.-H."/>
            <person name="Turgeon B."/>
            <person name="Goodwin S."/>
            <person name="Spatafora J."/>
            <person name="Crous P."/>
            <person name="Grigoriev I."/>
        </authorList>
    </citation>
    <scope>NUCLEOTIDE SEQUENCE</scope>
    <source>
        <strain evidence="1">CBS 113979</strain>
    </source>
</reference>
<dbReference type="Proteomes" id="UP000800041">
    <property type="component" value="Unassembled WGS sequence"/>
</dbReference>
<accession>A0A6G1GIB3</accession>
<protein>
    <submittedName>
        <fullName evidence="1">Uncharacterized protein</fullName>
    </submittedName>
</protein>